<dbReference type="EMBL" id="GBRH01175599">
    <property type="protein sequence ID" value="JAE22297.1"/>
    <property type="molecule type" value="Transcribed_RNA"/>
</dbReference>
<dbReference type="AlphaFoldDB" id="A0A0A9GCR7"/>
<name>A0A0A9GCR7_ARUDO</name>
<protein>
    <submittedName>
        <fullName evidence="1">Uncharacterized protein</fullName>
    </submittedName>
</protein>
<sequence length="95" mass="11135">MVLLSFYQKQRSPEQQLAMPCFWFLPCYGCCLCAPTSFCPSAPTSFFCPCAQKNFCPTQDFYRKIWTAKSKKKKKERVQLKFSTEYYTGPEITQK</sequence>
<reference evidence="1" key="2">
    <citation type="journal article" date="2015" name="Data Brief">
        <title>Shoot transcriptome of the giant reed, Arundo donax.</title>
        <authorList>
            <person name="Barrero R.A."/>
            <person name="Guerrero F.D."/>
            <person name="Moolhuijzen P."/>
            <person name="Goolsby J.A."/>
            <person name="Tidwell J."/>
            <person name="Bellgard S.E."/>
            <person name="Bellgard M.I."/>
        </authorList>
    </citation>
    <scope>NUCLEOTIDE SEQUENCE</scope>
    <source>
        <tissue evidence="1">Shoot tissue taken approximately 20 cm above the soil surface</tissue>
    </source>
</reference>
<evidence type="ECO:0000313" key="1">
    <source>
        <dbReference type="EMBL" id="JAE22297.1"/>
    </source>
</evidence>
<accession>A0A0A9GCR7</accession>
<proteinExistence type="predicted"/>
<reference evidence="1" key="1">
    <citation type="submission" date="2014-09" db="EMBL/GenBank/DDBJ databases">
        <authorList>
            <person name="Magalhaes I.L.F."/>
            <person name="Oliveira U."/>
            <person name="Santos F.R."/>
            <person name="Vidigal T.H.D.A."/>
            <person name="Brescovit A.D."/>
            <person name="Santos A.J."/>
        </authorList>
    </citation>
    <scope>NUCLEOTIDE SEQUENCE</scope>
    <source>
        <tissue evidence="1">Shoot tissue taken approximately 20 cm above the soil surface</tissue>
    </source>
</reference>
<organism evidence="1">
    <name type="scientific">Arundo donax</name>
    <name type="common">Giant reed</name>
    <name type="synonym">Donax arundinaceus</name>
    <dbReference type="NCBI Taxonomy" id="35708"/>
    <lineage>
        <taxon>Eukaryota</taxon>
        <taxon>Viridiplantae</taxon>
        <taxon>Streptophyta</taxon>
        <taxon>Embryophyta</taxon>
        <taxon>Tracheophyta</taxon>
        <taxon>Spermatophyta</taxon>
        <taxon>Magnoliopsida</taxon>
        <taxon>Liliopsida</taxon>
        <taxon>Poales</taxon>
        <taxon>Poaceae</taxon>
        <taxon>PACMAD clade</taxon>
        <taxon>Arundinoideae</taxon>
        <taxon>Arundineae</taxon>
        <taxon>Arundo</taxon>
    </lineage>
</organism>